<dbReference type="InterPro" id="IPR008257">
    <property type="entry name" value="Pept_M19"/>
</dbReference>
<dbReference type="InterPro" id="IPR032466">
    <property type="entry name" value="Metal_Hydrolase"/>
</dbReference>
<dbReference type="Pfam" id="PF01244">
    <property type="entry name" value="Peptidase_M19"/>
    <property type="match status" value="1"/>
</dbReference>
<evidence type="ECO:0000313" key="5">
    <source>
        <dbReference type="Proteomes" id="UP000054516"/>
    </source>
</evidence>
<keyword evidence="2" id="KW-0479">Metal-binding</keyword>
<comment type="catalytic activity">
    <reaction evidence="2">
        <text>an L-aminoacyl-L-amino acid + H2O = 2 an L-alpha-amino acid</text>
        <dbReference type="Rhea" id="RHEA:48940"/>
        <dbReference type="ChEBI" id="CHEBI:15377"/>
        <dbReference type="ChEBI" id="CHEBI:59869"/>
        <dbReference type="ChEBI" id="CHEBI:77460"/>
        <dbReference type="EC" id="3.4.13.19"/>
    </reaction>
</comment>
<keyword evidence="3" id="KW-0472">Membrane</keyword>
<protein>
    <recommendedName>
        <fullName evidence="2">Dipeptidase</fullName>
        <ecNumber evidence="2">3.4.13.19</ecNumber>
    </recommendedName>
</protein>
<evidence type="ECO:0000256" key="3">
    <source>
        <dbReference type="SAM" id="Phobius"/>
    </source>
</evidence>
<keyword evidence="1 2" id="KW-0224">Dipeptidase</keyword>
<dbReference type="PANTHER" id="PTHR10443:SF12">
    <property type="entry name" value="DIPEPTIDASE"/>
    <property type="match status" value="1"/>
</dbReference>
<dbReference type="OrthoDB" id="445695at2759"/>
<feature type="transmembrane region" description="Helical" evidence="3">
    <location>
        <begin position="21"/>
        <end position="39"/>
    </location>
</feature>
<reference evidence="4" key="1">
    <citation type="submission" date="2016-03" db="EMBL/GenBank/DDBJ databases">
        <title>Draft genome sequence of Rosellinia necatrix.</title>
        <authorList>
            <person name="Kanematsu S."/>
        </authorList>
    </citation>
    <scope>NUCLEOTIDE SEQUENCE [LARGE SCALE GENOMIC DNA]</scope>
    <source>
        <strain evidence="4">W97</strain>
    </source>
</reference>
<dbReference type="OMA" id="CDHPRNI"/>
<keyword evidence="2" id="KW-0862">Zinc</keyword>
<keyword evidence="2 4" id="KW-0378">Hydrolase</keyword>
<dbReference type="EMBL" id="DF977454">
    <property type="protein sequence ID" value="GAP82644.2"/>
    <property type="molecule type" value="Genomic_DNA"/>
</dbReference>
<gene>
    <name evidence="4" type="ORF">SAMD00023353_0901640</name>
</gene>
<accession>A0A1W2TAQ8</accession>
<keyword evidence="2" id="KW-0482">Metalloprotease</keyword>
<keyword evidence="5" id="KW-1185">Reference proteome</keyword>
<dbReference type="PROSITE" id="PS51365">
    <property type="entry name" value="RENAL_DIPEPTIDASE_2"/>
    <property type="match status" value="1"/>
</dbReference>
<dbReference type="EC" id="3.4.13.19" evidence="2"/>
<dbReference type="SUPFAM" id="SSF51556">
    <property type="entry name" value="Metallo-dependent hydrolases"/>
    <property type="match status" value="1"/>
</dbReference>
<dbReference type="GO" id="GO:0046872">
    <property type="term" value="F:metal ion binding"/>
    <property type="evidence" value="ECO:0007669"/>
    <property type="project" value="UniProtKB-UniRule"/>
</dbReference>
<dbReference type="CDD" id="cd01301">
    <property type="entry name" value="rDP_like"/>
    <property type="match status" value="1"/>
</dbReference>
<evidence type="ECO:0000256" key="1">
    <source>
        <dbReference type="ARBA" id="ARBA00022997"/>
    </source>
</evidence>
<comment type="cofactor">
    <cofactor evidence="2">
        <name>Zn(2+)</name>
        <dbReference type="ChEBI" id="CHEBI:29105"/>
    </cofactor>
</comment>
<organism evidence="4">
    <name type="scientific">Rosellinia necatrix</name>
    <name type="common">White root-rot fungus</name>
    <dbReference type="NCBI Taxonomy" id="77044"/>
    <lineage>
        <taxon>Eukaryota</taxon>
        <taxon>Fungi</taxon>
        <taxon>Dikarya</taxon>
        <taxon>Ascomycota</taxon>
        <taxon>Pezizomycotina</taxon>
        <taxon>Sordariomycetes</taxon>
        <taxon>Xylariomycetidae</taxon>
        <taxon>Xylariales</taxon>
        <taxon>Xylariaceae</taxon>
        <taxon>Rosellinia</taxon>
    </lineage>
</organism>
<proteinExistence type="inferred from homology"/>
<keyword evidence="3" id="KW-1133">Transmembrane helix</keyword>
<dbReference type="GO" id="GO:0006508">
    <property type="term" value="P:proteolysis"/>
    <property type="evidence" value="ECO:0007669"/>
    <property type="project" value="UniProtKB-KW"/>
</dbReference>
<dbReference type="STRING" id="77044.A0A1W2TAQ8"/>
<dbReference type="GO" id="GO:0070573">
    <property type="term" value="F:metallodipeptidase activity"/>
    <property type="evidence" value="ECO:0007669"/>
    <property type="project" value="InterPro"/>
</dbReference>
<dbReference type="Proteomes" id="UP000054516">
    <property type="component" value="Unassembled WGS sequence"/>
</dbReference>
<dbReference type="PANTHER" id="PTHR10443">
    <property type="entry name" value="MICROSOMAL DIPEPTIDASE"/>
    <property type="match status" value="1"/>
</dbReference>
<evidence type="ECO:0000313" key="4">
    <source>
        <dbReference type="EMBL" id="GAP82644.2"/>
    </source>
</evidence>
<name>A0A1W2TAQ8_ROSNE</name>
<dbReference type="AlphaFoldDB" id="A0A1W2TAQ8"/>
<keyword evidence="3" id="KW-0812">Transmembrane</keyword>
<sequence>MSKKGGFNEDATAWRRPRTSIAKALVASAFILLIIGSLLHPRSPYYRPVAHGPARLSPLSIEDRVRNILSETPLIDGHNDLAILIRVVYNNHIYQENFTEPFTKGGLVSHTDLHRLREGRNGGAFWSVFTPCPANGSDYSDANYAASVQLTLQQIDLMARLQAAYPDAFSGIVDSESARAAFGAGKLVSPLGVEGLHQIGNSAANLRRFHALGVRYATLTHNCGNAFADAALWEAPFRKAPPVWGGVSPRGRRLVGEMNRVGMIVDLSHVSVDTMVDVLGGRAGAWAGSRAPVMFSHSSAYALCPHPRNVPDHVLELVKERNSIVMVNFAPDFISCVDNNNPNGVPDMYPANNTLSQVANHITYIGELIGYDHVGLGSDFDGIPSTPEGLDDVSKYPDLVAELLRRGVSDADAAKVVGGNILRVWADVEKVAAKLQSRGEPVLEDDLPDFR</sequence>
<comment type="similarity">
    <text evidence="2">Belongs to the metallo-dependent hydrolases superfamily. Peptidase M19 family.</text>
</comment>
<keyword evidence="2" id="KW-0645">Protease</keyword>
<evidence type="ECO:0000256" key="2">
    <source>
        <dbReference type="RuleBase" id="RU341113"/>
    </source>
</evidence>
<dbReference type="Gene3D" id="3.20.20.140">
    <property type="entry name" value="Metal-dependent hydrolases"/>
    <property type="match status" value="1"/>
</dbReference>